<reference evidence="1 2" key="1">
    <citation type="journal article" date="2020" name="Int. J. Syst. Evol. Microbiol.">
        <title>Novel acetic acid bacteria from cider fermentations: Acetobacter conturbans sp. nov. and Acetobacter fallax sp. nov.</title>
        <authorList>
            <person name="Sombolestani A.S."/>
            <person name="Cleenwerck I."/>
            <person name="Cnockaert M."/>
            <person name="Borremans W."/>
            <person name="Wieme A.D."/>
            <person name="De Vuyst L."/>
            <person name="Vandamme P."/>
        </authorList>
    </citation>
    <scope>NUCLEOTIDE SEQUENCE [LARGE SCALE GENOMIC DNA]</scope>
    <source>
        <strain evidence="1 2">LMG 1637</strain>
    </source>
</reference>
<evidence type="ECO:0000313" key="2">
    <source>
        <dbReference type="Proteomes" id="UP000615326"/>
    </source>
</evidence>
<sequence length="134" mass="15227">MKYGLQRYNQGAANLLSSRQIEAMAFSQAISLLERARDEKARLHALSMNQKLWSAVLREMDVQNNGIPDDLRKDLFKLSFWATRYCVRAMLEKISLKPLIDINRDMLDGLREKTVGASEASTEAPVHNFKLATA</sequence>
<dbReference type="InterPro" id="IPR010845">
    <property type="entry name" value="FlaF"/>
</dbReference>
<comment type="caution">
    <text evidence="1">The sequence shown here is derived from an EMBL/GenBank/DDBJ whole genome shotgun (WGS) entry which is preliminary data.</text>
</comment>
<dbReference type="Proteomes" id="UP000615326">
    <property type="component" value="Unassembled WGS sequence"/>
</dbReference>
<evidence type="ECO:0008006" key="3">
    <source>
        <dbReference type="Google" id="ProtNLM"/>
    </source>
</evidence>
<dbReference type="EMBL" id="WOSW01000004">
    <property type="protein sequence ID" value="NHO31684.1"/>
    <property type="molecule type" value="Genomic_DNA"/>
</dbReference>
<accession>A0ABX0K5V5</accession>
<proteinExistence type="predicted"/>
<organism evidence="1 2">
    <name type="scientific">Acetobacter fallax</name>
    <dbReference type="NCBI Taxonomy" id="1737473"/>
    <lineage>
        <taxon>Bacteria</taxon>
        <taxon>Pseudomonadati</taxon>
        <taxon>Pseudomonadota</taxon>
        <taxon>Alphaproteobacteria</taxon>
        <taxon>Acetobacterales</taxon>
        <taxon>Acetobacteraceae</taxon>
        <taxon>Acetobacter</taxon>
    </lineage>
</organism>
<dbReference type="Pfam" id="PF07309">
    <property type="entry name" value="FlaF"/>
    <property type="match status" value="1"/>
</dbReference>
<name>A0ABX0K5V5_9PROT</name>
<keyword evidence="2" id="KW-1185">Reference proteome</keyword>
<protein>
    <recommendedName>
        <fullName evidence="3">Flagellar biosynthesis regulatory protein FlaF</fullName>
    </recommendedName>
</protein>
<gene>
    <name evidence="1" type="ORF">GOB84_03755</name>
</gene>
<dbReference type="RefSeq" id="WP_173576294.1">
    <property type="nucleotide sequence ID" value="NZ_WOSW01000004.1"/>
</dbReference>
<evidence type="ECO:0000313" key="1">
    <source>
        <dbReference type="EMBL" id="NHO31684.1"/>
    </source>
</evidence>